<dbReference type="PANTHER" id="PTHR36175">
    <property type="entry name" value="CYANOPHYCINASE"/>
    <property type="match status" value="1"/>
</dbReference>
<sequence length="378" mass="42567">MKRICYLFGAIPSIEDAGEAFAKGAGGKEAHIALLILHRDGWEEYLPKYTDAWRKAGVKKWTVIKPDESGNLETEYVLDVLRVATGIFIGGGDTEMYHFYYTTDSIRHVIKERYNQGIPVAGCSAGAILMCEDSIISPMDSNDGHGKVMKGLGLLQNIAVSVHFSEWNDRQNIECTMIELGITKGYGIDEQACISLHNEQYYTSYGKKEGVHFLQVPQPTKGDGNISFTEITDKKEKQRTCDYILRLLPEWFGIEEAIKNYVSEVATLPMIRAEVNGEVVGFISILEHTKDADEIHLIAVKPDYHRSGIGRMLGVEFEQRAILNGKNYVSVKTLSDKHPDPHYRNTRLFYEGLGYVGVQVIHELWGKENPCLLMVKKL</sequence>
<dbReference type="PANTHER" id="PTHR36175:SF1">
    <property type="entry name" value="CYANOPHYCINASE"/>
    <property type="match status" value="1"/>
</dbReference>
<dbReference type="Gene3D" id="3.40.50.880">
    <property type="match status" value="1"/>
</dbReference>
<protein>
    <submittedName>
        <fullName evidence="6">GNAT family N-acetyltransferase</fullName>
        <ecNumber evidence="6">2.3.1.-</ecNumber>
    </submittedName>
</protein>
<keyword evidence="4" id="KW-0720">Serine protease</keyword>
<dbReference type="InterPro" id="IPR000182">
    <property type="entry name" value="GNAT_dom"/>
</dbReference>
<dbReference type="PROSITE" id="PS51186">
    <property type="entry name" value="GNAT"/>
    <property type="match status" value="1"/>
</dbReference>
<dbReference type="Proteomes" id="UP000790580">
    <property type="component" value="Unassembled WGS sequence"/>
</dbReference>
<dbReference type="Gene3D" id="3.40.630.30">
    <property type="match status" value="1"/>
</dbReference>
<proteinExistence type="inferred from homology"/>
<evidence type="ECO:0000256" key="3">
    <source>
        <dbReference type="ARBA" id="ARBA00022801"/>
    </source>
</evidence>
<accession>A0ABS6JQR5</accession>
<dbReference type="EMBL" id="JAHQCR010000021">
    <property type="protein sequence ID" value="MBU9720790.1"/>
    <property type="molecule type" value="Genomic_DNA"/>
</dbReference>
<dbReference type="SUPFAM" id="SSF55729">
    <property type="entry name" value="Acyl-CoA N-acyltransferases (Nat)"/>
    <property type="match status" value="1"/>
</dbReference>
<dbReference type="Pfam" id="PF13508">
    <property type="entry name" value="Acetyltransf_7"/>
    <property type="match status" value="1"/>
</dbReference>
<comment type="caution">
    <text evidence="6">The sequence shown here is derived from an EMBL/GenBank/DDBJ whole genome shotgun (WGS) entry which is preliminary data.</text>
</comment>
<dbReference type="InterPro" id="IPR005320">
    <property type="entry name" value="Peptidase_S51"/>
</dbReference>
<keyword evidence="2" id="KW-0645">Protease</keyword>
<dbReference type="SUPFAM" id="SSF52317">
    <property type="entry name" value="Class I glutamine amidotransferase-like"/>
    <property type="match status" value="1"/>
</dbReference>
<evidence type="ECO:0000256" key="2">
    <source>
        <dbReference type="ARBA" id="ARBA00022670"/>
    </source>
</evidence>
<dbReference type="EC" id="2.3.1.-" evidence="6"/>
<dbReference type="RefSeq" id="WP_176371333.1">
    <property type="nucleotide sequence ID" value="NZ_JAHQCR010000021.1"/>
</dbReference>
<keyword evidence="6" id="KW-0808">Transferase</keyword>
<evidence type="ECO:0000256" key="4">
    <source>
        <dbReference type="ARBA" id="ARBA00022825"/>
    </source>
</evidence>
<dbReference type="CDD" id="cd04301">
    <property type="entry name" value="NAT_SF"/>
    <property type="match status" value="1"/>
</dbReference>
<dbReference type="GO" id="GO:0016746">
    <property type="term" value="F:acyltransferase activity"/>
    <property type="evidence" value="ECO:0007669"/>
    <property type="project" value="UniProtKB-KW"/>
</dbReference>
<name>A0ABS6JQR5_9BACI</name>
<evidence type="ECO:0000313" key="6">
    <source>
        <dbReference type="EMBL" id="MBU9720790.1"/>
    </source>
</evidence>
<evidence type="ECO:0000256" key="1">
    <source>
        <dbReference type="ARBA" id="ARBA00006534"/>
    </source>
</evidence>
<evidence type="ECO:0000259" key="5">
    <source>
        <dbReference type="PROSITE" id="PS51186"/>
    </source>
</evidence>
<reference evidence="6 7" key="1">
    <citation type="submission" date="2021-06" db="EMBL/GenBank/DDBJ databases">
        <title>Bacillus sp. RD4P76, an endophyte from a halophyte.</title>
        <authorList>
            <person name="Sun J.-Q."/>
        </authorList>
    </citation>
    <scope>NUCLEOTIDE SEQUENCE [LARGE SCALE GENOMIC DNA]</scope>
    <source>
        <strain evidence="6 7">JCM 17098</strain>
    </source>
</reference>
<keyword evidence="6" id="KW-0012">Acyltransferase</keyword>
<dbReference type="Pfam" id="PF03575">
    <property type="entry name" value="Peptidase_S51"/>
    <property type="match status" value="1"/>
</dbReference>
<keyword evidence="3" id="KW-0378">Hydrolase</keyword>
<gene>
    <name evidence="6" type="ORF">KS407_04930</name>
</gene>
<keyword evidence="7" id="KW-1185">Reference proteome</keyword>
<organism evidence="6 7">
    <name type="scientific">Evansella alkalicola</name>
    <dbReference type="NCBI Taxonomy" id="745819"/>
    <lineage>
        <taxon>Bacteria</taxon>
        <taxon>Bacillati</taxon>
        <taxon>Bacillota</taxon>
        <taxon>Bacilli</taxon>
        <taxon>Bacillales</taxon>
        <taxon>Bacillaceae</taxon>
        <taxon>Evansella</taxon>
    </lineage>
</organism>
<evidence type="ECO:0000313" key="7">
    <source>
        <dbReference type="Proteomes" id="UP000790580"/>
    </source>
</evidence>
<dbReference type="InterPro" id="IPR029062">
    <property type="entry name" value="Class_I_gatase-like"/>
</dbReference>
<feature type="domain" description="N-acetyltransferase" evidence="5">
    <location>
        <begin position="226"/>
        <end position="378"/>
    </location>
</feature>
<comment type="similarity">
    <text evidence="1">Belongs to the peptidase S51 family.</text>
</comment>
<dbReference type="InterPro" id="IPR016181">
    <property type="entry name" value="Acyl_CoA_acyltransferase"/>
</dbReference>